<gene>
    <name evidence="8" type="ORF">GA0070564_102614</name>
</gene>
<dbReference type="PANTHER" id="PTHR42711:SF5">
    <property type="entry name" value="ABC TRANSPORTER ATP-BINDING PROTEIN NATA"/>
    <property type="match status" value="1"/>
</dbReference>
<dbReference type="SMART" id="SM00382">
    <property type="entry name" value="AAA"/>
    <property type="match status" value="1"/>
</dbReference>
<dbReference type="InterPro" id="IPR003593">
    <property type="entry name" value="AAA+_ATPase"/>
</dbReference>
<keyword evidence="3" id="KW-0813">Transport</keyword>
<evidence type="ECO:0000256" key="6">
    <source>
        <dbReference type="ARBA" id="ARBA00023251"/>
    </source>
</evidence>
<organism evidence="8 9">
    <name type="scientific">Micromonospora mirobrigensis</name>
    <dbReference type="NCBI Taxonomy" id="262898"/>
    <lineage>
        <taxon>Bacteria</taxon>
        <taxon>Bacillati</taxon>
        <taxon>Actinomycetota</taxon>
        <taxon>Actinomycetes</taxon>
        <taxon>Micromonosporales</taxon>
        <taxon>Micromonosporaceae</taxon>
        <taxon>Micromonospora</taxon>
    </lineage>
</organism>
<dbReference type="Pfam" id="PF00005">
    <property type="entry name" value="ABC_tran"/>
    <property type="match status" value="1"/>
</dbReference>
<evidence type="ECO:0000259" key="7">
    <source>
        <dbReference type="PROSITE" id="PS50893"/>
    </source>
</evidence>
<dbReference type="AlphaFoldDB" id="A0A1C4WZL1"/>
<feature type="domain" description="ABC transporter" evidence="7">
    <location>
        <begin position="2"/>
        <end position="204"/>
    </location>
</feature>
<proteinExistence type="inferred from homology"/>
<evidence type="ECO:0000313" key="9">
    <source>
        <dbReference type="Proteomes" id="UP000199504"/>
    </source>
</evidence>
<keyword evidence="9" id="KW-1185">Reference proteome</keyword>
<dbReference type="GO" id="GO:0005524">
    <property type="term" value="F:ATP binding"/>
    <property type="evidence" value="ECO:0007669"/>
    <property type="project" value="UniProtKB-KW"/>
</dbReference>
<evidence type="ECO:0000313" key="8">
    <source>
        <dbReference type="EMBL" id="SCF01645.1"/>
    </source>
</evidence>
<comment type="similarity">
    <text evidence="2">Belongs to the ABC transporter superfamily.</text>
</comment>
<sequence>MLRLDSAGRAFRRRPVFSGLDLEVTPGTRLLLAGGNGAGKTTLLRCLAGTLSLSTGRATIAGRPAGSPGARRLVGVALAPEQTLCGRLSGHDNLLLVARMRLSTREAARVVARVEEEFGITDYARVPANQCSAGMRARISVARALLGDPPVVLLDEPGRSLDTASRALLWAALDRRPGLTCVFASHLAEDRTRCDRVLAMPVRR</sequence>
<dbReference type="STRING" id="262898.GA0070564_102614"/>
<evidence type="ECO:0000256" key="4">
    <source>
        <dbReference type="ARBA" id="ARBA00022741"/>
    </source>
</evidence>
<dbReference type="PROSITE" id="PS00211">
    <property type="entry name" value="ABC_TRANSPORTER_1"/>
    <property type="match status" value="1"/>
</dbReference>
<dbReference type="GO" id="GO:0005886">
    <property type="term" value="C:plasma membrane"/>
    <property type="evidence" value="ECO:0007669"/>
    <property type="project" value="UniProtKB-SubCell"/>
</dbReference>
<dbReference type="EMBL" id="FMCX01000002">
    <property type="protein sequence ID" value="SCF01645.1"/>
    <property type="molecule type" value="Genomic_DNA"/>
</dbReference>
<dbReference type="PANTHER" id="PTHR42711">
    <property type="entry name" value="ABC TRANSPORTER ATP-BINDING PROTEIN"/>
    <property type="match status" value="1"/>
</dbReference>
<dbReference type="GO" id="GO:0016887">
    <property type="term" value="F:ATP hydrolysis activity"/>
    <property type="evidence" value="ECO:0007669"/>
    <property type="project" value="InterPro"/>
</dbReference>
<dbReference type="InterPro" id="IPR003439">
    <property type="entry name" value="ABC_transporter-like_ATP-bd"/>
</dbReference>
<dbReference type="InterPro" id="IPR017871">
    <property type="entry name" value="ABC_transporter-like_CS"/>
</dbReference>
<dbReference type="PROSITE" id="PS50893">
    <property type="entry name" value="ABC_TRANSPORTER_2"/>
    <property type="match status" value="1"/>
</dbReference>
<evidence type="ECO:0000256" key="5">
    <source>
        <dbReference type="ARBA" id="ARBA00022840"/>
    </source>
</evidence>
<evidence type="ECO:0000256" key="1">
    <source>
        <dbReference type="ARBA" id="ARBA00004202"/>
    </source>
</evidence>
<dbReference type="OrthoDB" id="3282096at2"/>
<dbReference type="GO" id="GO:0046677">
    <property type="term" value="P:response to antibiotic"/>
    <property type="evidence" value="ECO:0007669"/>
    <property type="project" value="UniProtKB-KW"/>
</dbReference>
<reference evidence="9" key="1">
    <citation type="submission" date="2016-06" db="EMBL/GenBank/DDBJ databases">
        <authorList>
            <person name="Varghese N."/>
            <person name="Submissions Spin"/>
        </authorList>
    </citation>
    <scope>NUCLEOTIDE SEQUENCE [LARGE SCALE GENOMIC DNA]</scope>
    <source>
        <strain evidence="9">DSM 44830</strain>
    </source>
</reference>
<accession>A0A1C4WZL1</accession>
<name>A0A1C4WZL1_9ACTN</name>
<keyword evidence="6" id="KW-0046">Antibiotic resistance</keyword>
<keyword evidence="5 8" id="KW-0067">ATP-binding</keyword>
<dbReference type="InterPro" id="IPR050763">
    <property type="entry name" value="ABC_transporter_ATP-binding"/>
</dbReference>
<evidence type="ECO:0000256" key="2">
    <source>
        <dbReference type="ARBA" id="ARBA00005417"/>
    </source>
</evidence>
<protein>
    <submittedName>
        <fullName evidence="8">ABC-2 type transport system ATP-binding protein</fullName>
    </submittedName>
</protein>
<comment type="subcellular location">
    <subcellularLocation>
        <location evidence="1">Cell membrane</location>
        <topology evidence="1">Peripheral membrane protein</topology>
    </subcellularLocation>
</comment>
<dbReference type="Proteomes" id="UP000199504">
    <property type="component" value="Unassembled WGS sequence"/>
</dbReference>
<keyword evidence="4" id="KW-0547">Nucleotide-binding</keyword>
<dbReference type="InterPro" id="IPR027417">
    <property type="entry name" value="P-loop_NTPase"/>
</dbReference>
<dbReference type="SUPFAM" id="SSF52540">
    <property type="entry name" value="P-loop containing nucleoside triphosphate hydrolases"/>
    <property type="match status" value="1"/>
</dbReference>
<dbReference type="Gene3D" id="3.40.50.300">
    <property type="entry name" value="P-loop containing nucleotide triphosphate hydrolases"/>
    <property type="match status" value="1"/>
</dbReference>
<evidence type="ECO:0000256" key="3">
    <source>
        <dbReference type="ARBA" id="ARBA00022448"/>
    </source>
</evidence>
<dbReference type="RefSeq" id="WP_091606421.1">
    <property type="nucleotide sequence ID" value="NZ_FMCX01000002.1"/>
</dbReference>